<evidence type="ECO:0000313" key="3">
    <source>
        <dbReference type="Proteomes" id="UP001266305"/>
    </source>
</evidence>
<organism evidence="2 3">
    <name type="scientific">Saguinus oedipus</name>
    <name type="common">Cotton-top tamarin</name>
    <name type="synonym">Oedipomidas oedipus</name>
    <dbReference type="NCBI Taxonomy" id="9490"/>
    <lineage>
        <taxon>Eukaryota</taxon>
        <taxon>Metazoa</taxon>
        <taxon>Chordata</taxon>
        <taxon>Craniata</taxon>
        <taxon>Vertebrata</taxon>
        <taxon>Euteleostomi</taxon>
        <taxon>Mammalia</taxon>
        <taxon>Eutheria</taxon>
        <taxon>Euarchontoglires</taxon>
        <taxon>Primates</taxon>
        <taxon>Haplorrhini</taxon>
        <taxon>Platyrrhini</taxon>
        <taxon>Cebidae</taxon>
        <taxon>Callitrichinae</taxon>
        <taxon>Saguinus</taxon>
    </lineage>
</organism>
<keyword evidence="3" id="KW-1185">Reference proteome</keyword>
<gene>
    <name evidence="2" type="ORF">P7K49_040578</name>
</gene>
<protein>
    <submittedName>
        <fullName evidence="2">Uncharacterized protein</fullName>
    </submittedName>
</protein>
<dbReference type="Proteomes" id="UP001266305">
    <property type="component" value="Unassembled WGS sequence"/>
</dbReference>
<evidence type="ECO:0000256" key="1">
    <source>
        <dbReference type="SAM" id="MobiDB-lite"/>
    </source>
</evidence>
<accession>A0ABQ9TAG8</accession>
<evidence type="ECO:0000313" key="2">
    <source>
        <dbReference type="EMBL" id="KAK2081734.1"/>
    </source>
</evidence>
<name>A0ABQ9TAG8_SAGOE</name>
<dbReference type="EMBL" id="JASSZA010000114">
    <property type="protein sequence ID" value="KAK2081734.1"/>
    <property type="molecule type" value="Genomic_DNA"/>
</dbReference>
<feature type="region of interest" description="Disordered" evidence="1">
    <location>
        <begin position="30"/>
        <end position="112"/>
    </location>
</feature>
<comment type="caution">
    <text evidence="2">The sequence shown here is derived from an EMBL/GenBank/DDBJ whole genome shotgun (WGS) entry which is preliminary data.</text>
</comment>
<proteinExistence type="predicted"/>
<sequence>MHTQLFTHDLSIKQWAADGSRALLQHLGHNGRREAKINKSEVTQEEIHGHMETRISPDRQQPRQVPDYGQEVNPQEQHQEQSLDVGIGSQPEEEELGDGVVVSQGHLERLLP</sequence>
<feature type="compositionally biased region" description="Basic and acidic residues" evidence="1">
    <location>
        <begin position="45"/>
        <end position="61"/>
    </location>
</feature>
<feature type="compositionally biased region" description="Polar residues" evidence="1">
    <location>
        <begin position="72"/>
        <end position="82"/>
    </location>
</feature>
<reference evidence="2 3" key="1">
    <citation type="submission" date="2023-05" db="EMBL/GenBank/DDBJ databases">
        <title>B98-5 Cell Line De Novo Hybrid Assembly: An Optical Mapping Approach.</title>
        <authorList>
            <person name="Kananen K."/>
            <person name="Auerbach J.A."/>
            <person name="Kautto E."/>
            <person name="Blachly J.S."/>
        </authorList>
    </citation>
    <scope>NUCLEOTIDE SEQUENCE [LARGE SCALE GENOMIC DNA]</scope>
    <source>
        <strain evidence="2">B95-8</strain>
        <tissue evidence="2">Cell line</tissue>
    </source>
</reference>